<evidence type="ECO:0000256" key="4">
    <source>
        <dbReference type="ARBA" id="ARBA00022840"/>
    </source>
</evidence>
<dbReference type="SUPFAM" id="SSF55174">
    <property type="entry name" value="Alpha-L RNA-binding motif"/>
    <property type="match status" value="1"/>
</dbReference>
<dbReference type="SMART" id="SM00363">
    <property type="entry name" value="S4"/>
    <property type="match status" value="1"/>
</dbReference>
<protein>
    <recommendedName>
        <fullName evidence="1 8">Tyrosine--tRNA ligase</fullName>
        <ecNumber evidence="1 8">6.1.1.1</ecNumber>
    </recommendedName>
</protein>
<proteinExistence type="inferred from homology"/>
<dbReference type="GO" id="GO:0005524">
    <property type="term" value="F:ATP binding"/>
    <property type="evidence" value="ECO:0007669"/>
    <property type="project" value="UniProtKB-KW"/>
</dbReference>
<keyword evidence="6 10" id="KW-0030">Aminoacyl-tRNA synthetase</keyword>
<dbReference type="InterPro" id="IPR002942">
    <property type="entry name" value="S4_RNA-bd"/>
</dbReference>
<dbReference type="InterPro" id="IPR024088">
    <property type="entry name" value="Tyr-tRNA-ligase_bac-type"/>
</dbReference>
<dbReference type="InterPro" id="IPR014729">
    <property type="entry name" value="Rossmann-like_a/b/a_fold"/>
</dbReference>
<comment type="similarity">
    <text evidence="10">Belongs to the class-I aminoacyl-tRNA synthetase family.</text>
</comment>
<accession>A0A1F5N944</accession>
<comment type="catalytic activity">
    <reaction evidence="7">
        <text>tRNA(Tyr) + L-tyrosine + ATP = L-tyrosyl-tRNA(Tyr) + AMP + diphosphate + H(+)</text>
        <dbReference type="Rhea" id="RHEA:10220"/>
        <dbReference type="Rhea" id="RHEA-COMP:9706"/>
        <dbReference type="Rhea" id="RHEA-COMP:9707"/>
        <dbReference type="ChEBI" id="CHEBI:15378"/>
        <dbReference type="ChEBI" id="CHEBI:30616"/>
        <dbReference type="ChEBI" id="CHEBI:33019"/>
        <dbReference type="ChEBI" id="CHEBI:58315"/>
        <dbReference type="ChEBI" id="CHEBI:78442"/>
        <dbReference type="ChEBI" id="CHEBI:78536"/>
        <dbReference type="ChEBI" id="CHEBI:456215"/>
        <dbReference type="EC" id="6.1.1.1"/>
    </reaction>
</comment>
<reference evidence="12 13" key="1">
    <citation type="journal article" date="2016" name="Nat. Commun.">
        <title>Thousands of microbial genomes shed light on interconnected biogeochemical processes in an aquifer system.</title>
        <authorList>
            <person name="Anantharaman K."/>
            <person name="Brown C.T."/>
            <person name="Hug L.A."/>
            <person name="Sharon I."/>
            <person name="Castelle C.J."/>
            <person name="Probst A.J."/>
            <person name="Thomas B.C."/>
            <person name="Singh A."/>
            <person name="Wilkins M.J."/>
            <person name="Karaoz U."/>
            <person name="Brodie E.L."/>
            <person name="Williams K.H."/>
            <person name="Hubbard S.S."/>
            <person name="Banfield J.F."/>
        </authorList>
    </citation>
    <scope>NUCLEOTIDE SEQUENCE [LARGE SCALE GENOMIC DNA]</scope>
</reference>
<evidence type="ECO:0000256" key="9">
    <source>
        <dbReference type="PROSITE-ProRule" id="PRU00182"/>
    </source>
</evidence>
<dbReference type="CDD" id="cd00805">
    <property type="entry name" value="TyrRS_core"/>
    <property type="match status" value="1"/>
</dbReference>
<dbReference type="STRING" id="1817821.A2717_00215"/>
<dbReference type="Proteomes" id="UP000177610">
    <property type="component" value="Unassembled WGS sequence"/>
</dbReference>
<dbReference type="Gene3D" id="3.40.50.620">
    <property type="entry name" value="HUPs"/>
    <property type="match status" value="1"/>
</dbReference>
<evidence type="ECO:0000313" key="12">
    <source>
        <dbReference type="EMBL" id="OGE73950.1"/>
    </source>
</evidence>
<dbReference type="GO" id="GO:0004831">
    <property type="term" value="F:tyrosine-tRNA ligase activity"/>
    <property type="evidence" value="ECO:0007669"/>
    <property type="project" value="UniProtKB-UniRule"/>
</dbReference>
<dbReference type="PRINTS" id="PR01040">
    <property type="entry name" value="TRNASYNTHTYR"/>
</dbReference>
<dbReference type="PANTHER" id="PTHR11766:SF1">
    <property type="entry name" value="TYROSINE--TRNA LIGASE"/>
    <property type="match status" value="1"/>
</dbReference>
<dbReference type="PROSITE" id="PS00178">
    <property type="entry name" value="AA_TRNA_LIGASE_I"/>
    <property type="match status" value="1"/>
</dbReference>
<dbReference type="Gene3D" id="3.10.290.10">
    <property type="entry name" value="RNA-binding S4 domain"/>
    <property type="match status" value="1"/>
</dbReference>
<dbReference type="GO" id="GO:0003723">
    <property type="term" value="F:RNA binding"/>
    <property type="evidence" value="ECO:0007669"/>
    <property type="project" value="UniProtKB-KW"/>
</dbReference>
<dbReference type="Pfam" id="PF00579">
    <property type="entry name" value="tRNA-synt_1b"/>
    <property type="match status" value="1"/>
</dbReference>
<comment type="caution">
    <text evidence="12">The sequence shown here is derived from an EMBL/GenBank/DDBJ whole genome shotgun (WGS) entry which is preliminary data.</text>
</comment>
<evidence type="ECO:0000256" key="2">
    <source>
        <dbReference type="ARBA" id="ARBA00022598"/>
    </source>
</evidence>
<evidence type="ECO:0000256" key="8">
    <source>
        <dbReference type="NCBIfam" id="TIGR00234"/>
    </source>
</evidence>
<keyword evidence="9" id="KW-0694">RNA-binding</keyword>
<keyword evidence="4 10" id="KW-0067">ATP-binding</keyword>
<sequence length="384" mass="43089">MTEELLTRGVAEVIDRKHLEESLRSGKKLRVKLGIDPTGAKLHLGHAVVLRILRRFQDLGHTAVLIIGDTTAAIGDPSGKNETRPQMSAEEIEKNYATFEKQALKILDKKLLEVHRQSEWFGKFGLIDVINEASKLSAGWITSHETFRRRLAEGQPLAFHELLYPLVQAYDSVAIKADVELGGMDQKFNLLTGRELMRAHQMSPQDIVLSKYLIGTDGQKMGKSLGNFIAIEEEPNEMFAKAMTIDDSLILEYFELATNVSMDEIQVIAKELKAGTNPRDIKIRLSIQLVTEYHDEKAAEVAAAEWQKVFSQKEKPSEIEEVKVKSKNIVDVLVETELASSKSEAKRLIEQSGVKVDDQIANEETEISSGNLLQVGKRKFIRIK</sequence>
<dbReference type="EC" id="6.1.1.1" evidence="1 8"/>
<dbReference type="Gene3D" id="1.10.240.10">
    <property type="entry name" value="Tyrosyl-Transfer RNA Synthetase"/>
    <property type="match status" value="1"/>
</dbReference>
<evidence type="ECO:0000256" key="3">
    <source>
        <dbReference type="ARBA" id="ARBA00022741"/>
    </source>
</evidence>
<dbReference type="SUPFAM" id="SSF52374">
    <property type="entry name" value="Nucleotidylyl transferase"/>
    <property type="match status" value="1"/>
</dbReference>
<dbReference type="CDD" id="cd00165">
    <property type="entry name" value="S4"/>
    <property type="match status" value="1"/>
</dbReference>
<evidence type="ECO:0000256" key="6">
    <source>
        <dbReference type="ARBA" id="ARBA00023146"/>
    </source>
</evidence>
<dbReference type="InterPro" id="IPR002305">
    <property type="entry name" value="aa-tRNA-synth_Ic"/>
</dbReference>
<keyword evidence="2 10" id="KW-0436">Ligase</keyword>
<dbReference type="AlphaFoldDB" id="A0A1F5N944"/>
<evidence type="ECO:0000256" key="7">
    <source>
        <dbReference type="ARBA" id="ARBA00048248"/>
    </source>
</evidence>
<dbReference type="NCBIfam" id="TIGR00234">
    <property type="entry name" value="tyrS"/>
    <property type="match status" value="1"/>
</dbReference>
<evidence type="ECO:0000256" key="5">
    <source>
        <dbReference type="ARBA" id="ARBA00022917"/>
    </source>
</evidence>
<dbReference type="InterPro" id="IPR002307">
    <property type="entry name" value="Tyr-tRNA-ligase"/>
</dbReference>
<dbReference type="GO" id="GO:0005829">
    <property type="term" value="C:cytosol"/>
    <property type="evidence" value="ECO:0007669"/>
    <property type="project" value="TreeGrafter"/>
</dbReference>
<feature type="domain" description="RNA-binding S4" evidence="11">
    <location>
        <begin position="328"/>
        <end position="382"/>
    </location>
</feature>
<gene>
    <name evidence="12" type="ORF">A2717_00215</name>
</gene>
<evidence type="ECO:0000256" key="10">
    <source>
        <dbReference type="RuleBase" id="RU363036"/>
    </source>
</evidence>
<evidence type="ECO:0000259" key="11">
    <source>
        <dbReference type="SMART" id="SM00363"/>
    </source>
</evidence>
<dbReference type="PANTHER" id="PTHR11766">
    <property type="entry name" value="TYROSYL-TRNA SYNTHETASE"/>
    <property type="match status" value="1"/>
</dbReference>
<dbReference type="Pfam" id="PF01479">
    <property type="entry name" value="S4"/>
    <property type="match status" value="1"/>
</dbReference>
<keyword evidence="3 10" id="KW-0547">Nucleotide-binding</keyword>
<name>A0A1F5N944_9BACT</name>
<dbReference type="EMBL" id="MFEH01000003">
    <property type="protein sequence ID" value="OGE73950.1"/>
    <property type="molecule type" value="Genomic_DNA"/>
</dbReference>
<dbReference type="InterPro" id="IPR001412">
    <property type="entry name" value="aa-tRNA-synth_I_CS"/>
</dbReference>
<dbReference type="GO" id="GO:0006437">
    <property type="term" value="P:tyrosyl-tRNA aminoacylation"/>
    <property type="evidence" value="ECO:0007669"/>
    <property type="project" value="UniProtKB-UniRule"/>
</dbReference>
<evidence type="ECO:0000256" key="1">
    <source>
        <dbReference type="ARBA" id="ARBA00013160"/>
    </source>
</evidence>
<dbReference type="PROSITE" id="PS50889">
    <property type="entry name" value="S4"/>
    <property type="match status" value="1"/>
</dbReference>
<dbReference type="InterPro" id="IPR036986">
    <property type="entry name" value="S4_RNA-bd_sf"/>
</dbReference>
<organism evidence="12 13">
    <name type="scientific">Candidatus Doudnabacteria bacterium RIFCSPHIGHO2_01_FULL_41_86</name>
    <dbReference type="NCBI Taxonomy" id="1817821"/>
    <lineage>
        <taxon>Bacteria</taxon>
        <taxon>Candidatus Doudnaibacteriota</taxon>
    </lineage>
</organism>
<evidence type="ECO:0000313" key="13">
    <source>
        <dbReference type="Proteomes" id="UP000177610"/>
    </source>
</evidence>
<keyword evidence="5 10" id="KW-0648">Protein biosynthesis</keyword>